<dbReference type="AlphaFoldDB" id="A0A645BD14"/>
<comment type="caution">
    <text evidence="1">The sequence shown here is derived from an EMBL/GenBank/DDBJ whole genome shotgun (WGS) entry which is preliminary data.</text>
</comment>
<sequence length="185" mass="19853">MQLGDSHAFCAFFEGDIAGRSGYFGTAGLRRRLGHNAQRGIDRKQCKRVCFASLLDAVGFLESLDGVACFQGVFAGGRAGIVAQVNQAAVELHHGVAYIALLHGEAGDRREQLEVDELAARVARPFLIDQLLDLGGGYTGRPQAVLLLKGLHGRQRARGENAVDSAFVVSKLSQSLLERAHLVTV</sequence>
<gene>
    <name evidence="1" type="ORF">SDC9_110102</name>
</gene>
<accession>A0A645BD14</accession>
<dbReference type="EMBL" id="VSSQ01019286">
    <property type="protein sequence ID" value="MPM63222.1"/>
    <property type="molecule type" value="Genomic_DNA"/>
</dbReference>
<proteinExistence type="predicted"/>
<organism evidence="1">
    <name type="scientific">bioreactor metagenome</name>
    <dbReference type="NCBI Taxonomy" id="1076179"/>
    <lineage>
        <taxon>unclassified sequences</taxon>
        <taxon>metagenomes</taxon>
        <taxon>ecological metagenomes</taxon>
    </lineage>
</organism>
<evidence type="ECO:0000313" key="1">
    <source>
        <dbReference type="EMBL" id="MPM63222.1"/>
    </source>
</evidence>
<name>A0A645BD14_9ZZZZ</name>
<protein>
    <submittedName>
        <fullName evidence="1">Uncharacterized protein</fullName>
    </submittedName>
</protein>
<reference evidence="1" key="1">
    <citation type="submission" date="2019-08" db="EMBL/GenBank/DDBJ databases">
        <authorList>
            <person name="Kucharzyk K."/>
            <person name="Murdoch R.W."/>
            <person name="Higgins S."/>
            <person name="Loffler F."/>
        </authorList>
    </citation>
    <scope>NUCLEOTIDE SEQUENCE</scope>
</reference>